<protein>
    <submittedName>
        <fullName evidence="2">Uncharacterized protein</fullName>
    </submittedName>
</protein>
<keyword evidence="3" id="KW-1185">Reference proteome</keyword>
<dbReference type="EMBL" id="CAACVS010000366">
    <property type="protein sequence ID" value="VEU41589.1"/>
    <property type="molecule type" value="Genomic_DNA"/>
</dbReference>
<evidence type="ECO:0000313" key="3">
    <source>
        <dbReference type="Proteomes" id="UP000291116"/>
    </source>
</evidence>
<evidence type="ECO:0000256" key="1">
    <source>
        <dbReference type="SAM" id="MobiDB-lite"/>
    </source>
</evidence>
<gene>
    <name evidence="2" type="ORF">PSNMU_V1.4_AUG-EV-PASAV3_0085170</name>
</gene>
<dbReference type="OrthoDB" id="39297at2759"/>
<evidence type="ECO:0000313" key="2">
    <source>
        <dbReference type="EMBL" id="VEU41589.1"/>
    </source>
</evidence>
<dbReference type="AlphaFoldDB" id="A0A448ZHR8"/>
<reference evidence="2 3" key="1">
    <citation type="submission" date="2019-01" db="EMBL/GenBank/DDBJ databases">
        <authorList>
            <person name="Ferrante I. M."/>
        </authorList>
    </citation>
    <scope>NUCLEOTIDE SEQUENCE [LARGE SCALE GENOMIC DNA]</scope>
    <source>
        <strain evidence="2 3">B856</strain>
    </source>
</reference>
<name>A0A448ZHR8_9STRA</name>
<sequence length="146" mass="15950">MDVNLSDEPIREGPNGEPYSPGAGGWPTVRYFNRETGIAGGAYAKKTDGPMCQELGNEDYMVEYVEGYGKTFRCRAPSGEGCDEREAGYIAKMSERTGAELVSELERLESMEGSSMAPDLEKWLRKRQKILGQLTAAPAEGGSDEL</sequence>
<dbReference type="Proteomes" id="UP000291116">
    <property type="component" value="Unassembled WGS sequence"/>
</dbReference>
<organism evidence="2 3">
    <name type="scientific">Pseudo-nitzschia multistriata</name>
    <dbReference type="NCBI Taxonomy" id="183589"/>
    <lineage>
        <taxon>Eukaryota</taxon>
        <taxon>Sar</taxon>
        <taxon>Stramenopiles</taxon>
        <taxon>Ochrophyta</taxon>
        <taxon>Bacillariophyta</taxon>
        <taxon>Bacillariophyceae</taxon>
        <taxon>Bacillariophycidae</taxon>
        <taxon>Bacillariales</taxon>
        <taxon>Bacillariaceae</taxon>
        <taxon>Pseudo-nitzschia</taxon>
    </lineage>
</organism>
<proteinExistence type="predicted"/>
<accession>A0A448ZHR8</accession>
<feature type="region of interest" description="Disordered" evidence="1">
    <location>
        <begin position="1"/>
        <end position="25"/>
    </location>
</feature>